<accession>A0ABW2UUC4</accession>
<feature type="transmembrane region" description="Helical" evidence="1">
    <location>
        <begin position="6"/>
        <end position="24"/>
    </location>
</feature>
<protein>
    <recommendedName>
        <fullName evidence="4">DUF3784 domain-containing protein</fullName>
    </recommendedName>
</protein>
<dbReference type="EMBL" id="JBHTGR010000040">
    <property type="protein sequence ID" value="MFC7747532.1"/>
    <property type="molecule type" value="Genomic_DNA"/>
</dbReference>
<evidence type="ECO:0008006" key="4">
    <source>
        <dbReference type="Google" id="ProtNLM"/>
    </source>
</evidence>
<keyword evidence="1" id="KW-0812">Transmembrane</keyword>
<evidence type="ECO:0000313" key="2">
    <source>
        <dbReference type="EMBL" id="MFC7747532.1"/>
    </source>
</evidence>
<organism evidence="2 3">
    <name type="scientific">Lentibacillus kimchii</name>
    <dbReference type="NCBI Taxonomy" id="1542911"/>
    <lineage>
        <taxon>Bacteria</taxon>
        <taxon>Bacillati</taxon>
        <taxon>Bacillota</taxon>
        <taxon>Bacilli</taxon>
        <taxon>Bacillales</taxon>
        <taxon>Bacillaceae</taxon>
        <taxon>Lentibacillus</taxon>
    </lineage>
</organism>
<comment type="caution">
    <text evidence="2">The sequence shown here is derived from an EMBL/GenBank/DDBJ whole genome shotgun (WGS) entry which is preliminary data.</text>
</comment>
<name>A0ABW2UUC4_9BACI</name>
<keyword evidence="1" id="KW-1133">Transmembrane helix</keyword>
<evidence type="ECO:0000256" key="1">
    <source>
        <dbReference type="SAM" id="Phobius"/>
    </source>
</evidence>
<dbReference type="RefSeq" id="WP_382359368.1">
    <property type="nucleotide sequence ID" value="NZ_JBHTGR010000040.1"/>
</dbReference>
<gene>
    <name evidence="2" type="ORF">ACFQU8_09860</name>
</gene>
<feature type="transmembrane region" description="Helical" evidence="1">
    <location>
        <begin position="59"/>
        <end position="78"/>
    </location>
</feature>
<dbReference type="Proteomes" id="UP001596620">
    <property type="component" value="Unassembled WGS sequence"/>
</dbReference>
<sequence>MLVLFSFILVMIAVLFFLMGYAYLNDKAENIVMWSFTGKLEKEVTDKEGFKKYSGKHSIVLGLIFLAIPVSLFIINRFDLNRELLYLWFFVFAGDVILNSIKERKFFK</sequence>
<keyword evidence="1" id="KW-0472">Membrane</keyword>
<evidence type="ECO:0000313" key="3">
    <source>
        <dbReference type="Proteomes" id="UP001596620"/>
    </source>
</evidence>
<reference evidence="3" key="1">
    <citation type="journal article" date="2019" name="Int. J. Syst. Evol. Microbiol.">
        <title>The Global Catalogue of Microorganisms (GCM) 10K type strain sequencing project: providing services to taxonomists for standard genome sequencing and annotation.</title>
        <authorList>
            <consortium name="The Broad Institute Genomics Platform"/>
            <consortium name="The Broad Institute Genome Sequencing Center for Infectious Disease"/>
            <person name="Wu L."/>
            <person name="Ma J."/>
        </authorList>
    </citation>
    <scope>NUCLEOTIDE SEQUENCE [LARGE SCALE GENOMIC DNA]</scope>
    <source>
        <strain evidence="3">JCM 30234</strain>
    </source>
</reference>
<keyword evidence="3" id="KW-1185">Reference proteome</keyword>
<proteinExistence type="predicted"/>
<feature type="transmembrane region" description="Helical" evidence="1">
    <location>
        <begin position="84"/>
        <end position="101"/>
    </location>
</feature>